<dbReference type="RefSeq" id="WP_344387430.1">
    <property type="nucleotide sequence ID" value="NZ_BAAASJ010000007.1"/>
</dbReference>
<reference evidence="1 2" key="1">
    <citation type="journal article" date="2019" name="Int. J. Syst. Evol. Microbiol.">
        <title>The Global Catalogue of Microorganisms (GCM) 10K type strain sequencing project: providing services to taxonomists for standard genome sequencing and annotation.</title>
        <authorList>
            <consortium name="The Broad Institute Genomics Platform"/>
            <consortium name="The Broad Institute Genome Sequencing Center for Infectious Disease"/>
            <person name="Wu L."/>
            <person name="Ma J."/>
        </authorList>
    </citation>
    <scope>NUCLEOTIDE SEQUENCE [LARGE SCALE GENOMIC DNA]</scope>
    <source>
        <strain evidence="1 2">JCM 4524</strain>
    </source>
</reference>
<sequence length="57" mass="6296">MTTSTAAAPVRTRVRVRWSRGSWPVAALHGFGAAERLARLTGMWRRHAPDAPAIGQW</sequence>
<evidence type="ECO:0000313" key="2">
    <source>
        <dbReference type="Proteomes" id="UP001500151"/>
    </source>
</evidence>
<accession>A0ABN3QCC5</accession>
<dbReference type="Proteomes" id="UP001500151">
    <property type="component" value="Unassembled WGS sequence"/>
</dbReference>
<organism evidence="1 2">
    <name type="scientific">Streptomyces vastus</name>
    <dbReference type="NCBI Taxonomy" id="285451"/>
    <lineage>
        <taxon>Bacteria</taxon>
        <taxon>Bacillati</taxon>
        <taxon>Actinomycetota</taxon>
        <taxon>Actinomycetes</taxon>
        <taxon>Kitasatosporales</taxon>
        <taxon>Streptomycetaceae</taxon>
        <taxon>Streptomyces</taxon>
    </lineage>
</organism>
<comment type="caution">
    <text evidence="1">The sequence shown here is derived from an EMBL/GenBank/DDBJ whole genome shotgun (WGS) entry which is preliminary data.</text>
</comment>
<name>A0ABN3QCC5_9ACTN</name>
<keyword evidence="2" id="KW-1185">Reference proteome</keyword>
<evidence type="ECO:0000313" key="1">
    <source>
        <dbReference type="EMBL" id="GAA2622592.1"/>
    </source>
</evidence>
<proteinExistence type="predicted"/>
<dbReference type="EMBL" id="BAAASJ010000007">
    <property type="protein sequence ID" value="GAA2622592.1"/>
    <property type="molecule type" value="Genomic_DNA"/>
</dbReference>
<gene>
    <name evidence="1" type="ORF">GCM10010307_07280</name>
</gene>
<protein>
    <submittedName>
        <fullName evidence="1">Uncharacterized protein</fullName>
    </submittedName>
</protein>